<feature type="region of interest" description="Disordered" evidence="1">
    <location>
        <begin position="1"/>
        <end position="49"/>
    </location>
</feature>
<dbReference type="Proteomes" id="UP000054018">
    <property type="component" value="Unassembled WGS sequence"/>
</dbReference>
<feature type="compositionally biased region" description="Basic and acidic residues" evidence="1">
    <location>
        <begin position="1"/>
        <end position="12"/>
    </location>
</feature>
<gene>
    <name evidence="2" type="ORF">PISMIDRAFT_676868</name>
</gene>
<proteinExistence type="predicted"/>
<protein>
    <submittedName>
        <fullName evidence="2">Uncharacterized protein</fullName>
    </submittedName>
</protein>
<evidence type="ECO:0000313" key="2">
    <source>
        <dbReference type="EMBL" id="KIK25909.1"/>
    </source>
</evidence>
<dbReference type="EMBL" id="KN833705">
    <property type="protein sequence ID" value="KIK25909.1"/>
    <property type="molecule type" value="Genomic_DNA"/>
</dbReference>
<dbReference type="HOGENOM" id="CLU_2292783_0_0_1"/>
<dbReference type="AlphaFoldDB" id="A0A0C9ZIW8"/>
<reference evidence="2 3" key="1">
    <citation type="submission" date="2014-04" db="EMBL/GenBank/DDBJ databases">
        <authorList>
            <consortium name="DOE Joint Genome Institute"/>
            <person name="Kuo A."/>
            <person name="Kohler A."/>
            <person name="Costa M.D."/>
            <person name="Nagy L.G."/>
            <person name="Floudas D."/>
            <person name="Copeland A."/>
            <person name="Barry K.W."/>
            <person name="Cichocki N."/>
            <person name="Veneault-Fourrey C."/>
            <person name="LaButti K."/>
            <person name="Lindquist E.A."/>
            <person name="Lipzen A."/>
            <person name="Lundell T."/>
            <person name="Morin E."/>
            <person name="Murat C."/>
            <person name="Sun H."/>
            <person name="Tunlid A."/>
            <person name="Henrissat B."/>
            <person name="Grigoriev I.V."/>
            <person name="Hibbett D.S."/>
            <person name="Martin F."/>
            <person name="Nordberg H.P."/>
            <person name="Cantor M.N."/>
            <person name="Hua S.X."/>
        </authorList>
    </citation>
    <scope>NUCLEOTIDE SEQUENCE [LARGE SCALE GENOMIC DNA]</scope>
    <source>
        <strain evidence="2 3">441</strain>
    </source>
</reference>
<evidence type="ECO:0000256" key="1">
    <source>
        <dbReference type="SAM" id="MobiDB-lite"/>
    </source>
</evidence>
<organism evidence="2 3">
    <name type="scientific">Pisolithus microcarpus 441</name>
    <dbReference type="NCBI Taxonomy" id="765257"/>
    <lineage>
        <taxon>Eukaryota</taxon>
        <taxon>Fungi</taxon>
        <taxon>Dikarya</taxon>
        <taxon>Basidiomycota</taxon>
        <taxon>Agaricomycotina</taxon>
        <taxon>Agaricomycetes</taxon>
        <taxon>Agaricomycetidae</taxon>
        <taxon>Boletales</taxon>
        <taxon>Sclerodermatineae</taxon>
        <taxon>Pisolithaceae</taxon>
        <taxon>Pisolithus</taxon>
    </lineage>
</organism>
<sequence>MTEYKGDTHEPVEESPIGLSVITSYNTGRCSRPCPPWSPARRGREAEAMPSIKWNQTIWDERKSGILGRTRSCSRIDDDGRDDSMMMAWRLTTRPDATPRH</sequence>
<evidence type="ECO:0000313" key="3">
    <source>
        <dbReference type="Proteomes" id="UP000054018"/>
    </source>
</evidence>
<accession>A0A0C9ZIW8</accession>
<keyword evidence="3" id="KW-1185">Reference proteome</keyword>
<reference evidence="3" key="2">
    <citation type="submission" date="2015-01" db="EMBL/GenBank/DDBJ databases">
        <title>Evolutionary Origins and Diversification of the Mycorrhizal Mutualists.</title>
        <authorList>
            <consortium name="DOE Joint Genome Institute"/>
            <consortium name="Mycorrhizal Genomics Consortium"/>
            <person name="Kohler A."/>
            <person name="Kuo A."/>
            <person name="Nagy L.G."/>
            <person name="Floudas D."/>
            <person name="Copeland A."/>
            <person name="Barry K.W."/>
            <person name="Cichocki N."/>
            <person name="Veneault-Fourrey C."/>
            <person name="LaButti K."/>
            <person name="Lindquist E.A."/>
            <person name="Lipzen A."/>
            <person name="Lundell T."/>
            <person name="Morin E."/>
            <person name="Murat C."/>
            <person name="Riley R."/>
            <person name="Ohm R."/>
            <person name="Sun H."/>
            <person name="Tunlid A."/>
            <person name="Henrissat B."/>
            <person name="Grigoriev I.V."/>
            <person name="Hibbett D.S."/>
            <person name="Martin F."/>
        </authorList>
    </citation>
    <scope>NUCLEOTIDE SEQUENCE [LARGE SCALE GENOMIC DNA]</scope>
    <source>
        <strain evidence="3">441</strain>
    </source>
</reference>
<name>A0A0C9ZIW8_9AGAM</name>